<reference evidence="3 4" key="1">
    <citation type="submission" date="2018-06" db="EMBL/GenBank/DDBJ databases">
        <authorList>
            <consortium name="Pathogen Informatics"/>
            <person name="Doyle S."/>
        </authorList>
    </citation>
    <scope>NUCLEOTIDE SEQUENCE [LARGE SCALE GENOMIC DNA]</scope>
    <source>
        <strain evidence="3 4">NCTC13316</strain>
    </source>
</reference>
<feature type="region of interest" description="Disordered" evidence="1">
    <location>
        <begin position="798"/>
        <end position="823"/>
    </location>
</feature>
<protein>
    <submittedName>
        <fullName evidence="3">Dot/Icm secretion system substrate</fullName>
    </submittedName>
</protein>
<dbReference type="Proteomes" id="UP000254794">
    <property type="component" value="Unassembled WGS sequence"/>
</dbReference>
<dbReference type="EMBL" id="UGOD01000001">
    <property type="protein sequence ID" value="STX51067.1"/>
    <property type="molecule type" value="Genomic_DNA"/>
</dbReference>
<name>A0A378JJ28_9GAMM</name>
<keyword evidence="2" id="KW-0812">Transmembrane</keyword>
<feature type="transmembrane region" description="Helical" evidence="2">
    <location>
        <begin position="704"/>
        <end position="724"/>
    </location>
</feature>
<gene>
    <name evidence="3" type="ORF">NCTC13316_01157</name>
</gene>
<dbReference type="OrthoDB" id="5638789at2"/>
<keyword evidence="2" id="KW-1133">Transmembrane helix</keyword>
<accession>A0A378JJ28</accession>
<organism evidence="3 4">
    <name type="scientific">Legionella busanensis</name>
    <dbReference type="NCBI Taxonomy" id="190655"/>
    <lineage>
        <taxon>Bacteria</taxon>
        <taxon>Pseudomonadati</taxon>
        <taxon>Pseudomonadota</taxon>
        <taxon>Gammaproteobacteria</taxon>
        <taxon>Legionellales</taxon>
        <taxon>Legionellaceae</taxon>
        <taxon>Legionella</taxon>
    </lineage>
</organism>
<feature type="transmembrane region" description="Helical" evidence="2">
    <location>
        <begin position="646"/>
        <end position="667"/>
    </location>
</feature>
<dbReference type="AlphaFoldDB" id="A0A378JJ28"/>
<evidence type="ECO:0000313" key="4">
    <source>
        <dbReference type="Proteomes" id="UP000254794"/>
    </source>
</evidence>
<feature type="transmembrane region" description="Helical" evidence="2">
    <location>
        <begin position="582"/>
        <end position="606"/>
    </location>
</feature>
<evidence type="ECO:0000313" key="3">
    <source>
        <dbReference type="EMBL" id="STX51067.1"/>
    </source>
</evidence>
<keyword evidence="4" id="KW-1185">Reference proteome</keyword>
<keyword evidence="2" id="KW-0472">Membrane</keyword>
<dbReference type="RefSeq" id="WP_115330729.1">
    <property type="nucleotide sequence ID" value="NZ_CAAAHP010000001.1"/>
</dbReference>
<evidence type="ECO:0000256" key="1">
    <source>
        <dbReference type="SAM" id="MobiDB-lite"/>
    </source>
</evidence>
<feature type="transmembrane region" description="Helical" evidence="2">
    <location>
        <begin position="674"/>
        <end position="698"/>
    </location>
</feature>
<proteinExistence type="predicted"/>
<evidence type="ECO:0000256" key="2">
    <source>
        <dbReference type="SAM" id="Phobius"/>
    </source>
</evidence>
<feature type="transmembrane region" description="Helical" evidence="2">
    <location>
        <begin position="554"/>
        <end position="576"/>
    </location>
</feature>
<feature type="transmembrane region" description="Helical" evidence="2">
    <location>
        <begin position="618"/>
        <end position="640"/>
    </location>
</feature>
<feature type="compositionally biased region" description="Polar residues" evidence="1">
    <location>
        <begin position="805"/>
        <end position="821"/>
    </location>
</feature>
<sequence length="846" mass="92420">MPPRIFKGNFKEAINYLGLFKGILDEEKNLIKAVEKDHQRTSFFSLNYTFDNFKSSWNITPISRRNPSISNIFAQGNIDSAILVSLLFSFQAWYRGIWPPDFSRELKEVGIDEVLQQKVIKFLKKQNIRILDKITSPIQSPNCPLTTDEQRRFQEAYLQYFYSLKNKQRLRLGYMDAEGKPCGFAIEFNHANPNWWVASIIKNTTAPPDEREVIIFSNPTEFISGEGFSTAPINSVVELLPEALNSTGLANLLAPLFKADNTINANYLIELNMRLISERNIDDRDKKRQKLFRLNKILAVLNERGVESSNLLIARLNTKIAYYNQKVKDDEDFFKKIIDFNNEFDLLLLKSIPADSIISLEALDKEYQSFLERACKLLKTEREELEKQVSENPLLLSVNDYNTPDCIPSTPKSIDNILKRYKTFIADTQKVLNIKQKKLEKKLRELNLLLEIANNLNAEIFNSQDVIKRIKRNLRLKILNNLLEPAIVLIPIFRSASLGAITGAILGTFVFPGIGTGLGAAIGAGIGGGLGGVEGFSLGSIYELWKDNPKLSTALSVLGSAGMGAGIGALIGTFIFPGVGTAIGAAFGAGIGAGIGFIINGIGNLIKINSKAGTGLTILGTTGLGTTIGALIGTCIFPVIGTAVGAGIGAGIGFAKGLVISGLIHCFNGNTKEGLGLTTFGSAGLTAGLGALIGSLFFPGPGTAIGAAVGGIIPLVIAGCKWLYDKYKVYSYQKSLKVAPDAKVIPAESEENLEGPYQDPEPSLAPISHDNAQMPCFEEETVVVETIPSSYKKMPGLKQGKGFNSPMQSPISDTYTTSRGGRNSPIFARKEKNFYVDYSQPVVKNH</sequence>
<feature type="transmembrane region" description="Helical" evidence="2">
    <location>
        <begin position="517"/>
        <end position="542"/>
    </location>
</feature>